<dbReference type="SUPFAM" id="SSF49599">
    <property type="entry name" value="TRAF domain-like"/>
    <property type="match status" value="1"/>
</dbReference>
<organism evidence="2 3">
    <name type="scientific">Perkinsus olseni</name>
    <name type="common">Perkinsus atlanticus</name>
    <dbReference type="NCBI Taxonomy" id="32597"/>
    <lineage>
        <taxon>Eukaryota</taxon>
        <taxon>Sar</taxon>
        <taxon>Alveolata</taxon>
        <taxon>Perkinsozoa</taxon>
        <taxon>Perkinsea</taxon>
        <taxon>Perkinsida</taxon>
        <taxon>Perkinsidae</taxon>
        <taxon>Perkinsus</taxon>
    </lineage>
</organism>
<keyword evidence="3" id="KW-1185">Reference proteome</keyword>
<gene>
    <name evidence="2" type="ORF">FOZ63_021283</name>
</gene>
<dbReference type="Gene3D" id="2.60.210.10">
    <property type="entry name" value="Apoptosis, Tumor Necrosis Factor Receptor Associated Protein 2, Chain A"/>
    <property type="match status" value="1"/>
</dbReference>
<dbReference type="EMBL" id="JABANO010040494">
    <property type="protein sequence ID" value="KAF4684431.1"/>
    <property type="molecule type" value="Genomic_DNA"/>
</dbReference>
<dbReference type="Proteomes" id="UP000553632">
    <property type="component" value="Unassembled WGS sequence"/>
</dbReference>
<dbReference type="AlphaFoldDB" id="A0A7J6NN14"/>
<dbReference type="InterPro" id="IPR008974">
    <property type="entry name" value="TRAF-like"/>
</dbReference>
<feature type="region of interest" description="Disordered" evidence="1">
    <location>
        <begin position="204"/>
        <end position="241"/>
    </location>
</feature>
<name>A0A7J6NN14_PEROL</name>
<protein>
    <submittedName>
        <fullName evidence="2">Uncharacterized protein</fullName>
    </submittedName>
</protein>
<sequence length="393" mass="44120">LVIYPKGKDERGLDIFLERVFKDGLGSGEAHKYLVFQVCVVNHHDRKKSIGLREYKRVDQNGKLGRKNIFKDIEASKREGFVNDRGEMVIRTHMRLLSSKEVLNMLKLAGSVYFLVIRSAKGSSGDDEDGIEHAHDDGHRPQKIKIKDVADFEQGEVVRPKPVWVDSQRIQVSVYPGGHPDHLSGKEGLAVYVLVYVHSLTRKGGSSASSRASDGLAPHSLEEAAQTEDPGGDSPLVNHNLLDDPIVSHETSSRDVRASELIFRVDDAKYRVGEFVRSSTKQCGSFHHRLLVFPKGREKEGLDVFLERVSPDVAGQAHPCVAFDISVVNHRDAESTITRVDVKCFGKNGDFGWRDIFRGLESSERKDYKNVKGEIVRRISLEFRVTLRHMMLG</sequence>
<evidence type="ECO:0000256" key="1">
    <source>
        <dbReference type="SAM" id="MobiDB-lite"/>
    </source>
</evidence>
<comment type="caution">
    <text evidence="2">The sequence shown here is derived from an EMBL/GenBank/DDBJ whole genome shotgun (WGS) entry which is preliminary data.</text>
</comment>
<evidence type="ECO:0000313" key="2">
    <source>
        <dbReference type="EMBL" id="KAF4684431.1"/>
    </source>
</evidence>
<accession>A0A7J6NN14</accession>
<evidence type="ECO:0000313" key="3">
    <source>
        <dbReference type="Proteomes" id="UP000553632"/>
    </source>
</evidence>
<feature type="non-terminal residue" evidence="2">
    <location>
        <position position="1"/>
    </location>
</feature>
<proteinExistence type="predicted"/>
<reference evidence="2 3" key="1">
    <citation type="submission" date="2020-04" db="EMBL/GenBank/DDBJ databases">
        <title>Perkinsus olseni comparative genomics.</title>
        <authorList>
            <person name="Bogema D.R."/>
        </authorList>
    </citation>
    <scope>NUCLEOTIDE SEQUENCE [LARGE SCALE GENOMIC DNA]</scope>
    <source>
        <strain evidence="2 3">ATCC PRA-207</strain>
    </source>
</reference>
<feature type="compositionally biased region" description="Low complexity" evidence="1">
    <location>
        <begin position="204"/>
        <end position="217"/>
    </location>
</feature>